<dbReference type="AlphaFoldDB" id="X0WI81"/>
<gene>
    <name evidence="2" type="ORF">S01H1_33636</name>
</gene>
<dbReference type="EMBL" id="BARS01020889">
    <property type="protein sequence ID" value="GAG12391.1"/>
    <property type="molecule type" value="Genomic_DNA"/>
</dbReference>
<name>X0WI81_9ZZZZ</name>
<dbReference type="SUPFAM" id="SSF53187">
    <property type="entry name" value="Zn-dependent exopeptidases"/>
    <property type="match status" value="1"/>
</dbReference>
<dbReference type="PANTHER" id="PTHR43808">
    <property type="entry name" value="ACETYLORNITHINE DEACETYLASE"/>
    <property type="match status" value="1"/>
</dbReference>
<comment type="caution">
    <text evidence="2">The sequence shown here is derived from an EMBL/GenBank/DDBJ whole genome shotgun (WGS) entry which is preliminary data.</text>
</comment>
<protein>
    <recommendedName>
        <fullName evidence="1">Peptidase M20 dimerisation domain-containing protein</fullName>
    </recommendedName>
</protein>
<feature type="non-terminal residue" evidence="2">
    <location>
        <position position="245"/>
    </location>
</feature>
<dbReference type="Pfam" id="PF07687">
    <property type="entry name" value="M20_dimer"/>
    <property type="match status" value="1"/>
</dbReference>
<dbReference type="InterPro" id="IPR050072">
    <property type="entry name" value="Peptidase_M20A"/>
</dbReference>
<evidence type="ECO:0000313" key="2">
    <source>
        <dbReference type="EMBL" id="GAG12391.1"/>
    </source>
</evidence>
<reference evidence="2" key="1">
    <citation type="journal article" date="2014" name="Front. Microbiol.">
        <title>High frequency of phylogenetically diverse reductive dehalogenase-homologous genes in deep subseafloor sedimentary metagenomes.</title>
        <authorList>
            <person name="Kawai M."/>
            <person name="Futagami T."/>
            <person name="Toyoda A."/>
            <person name="Takaki Y."/>
            <person name="Nishi S."/>
            <person name="Hori S."/>
            <person name="Arai W."/>
            <person name="Tsubouchi T."/>
            <person name="Morono Y."/>
            <person name="Uchiyama I."/>
            <person name="Ito T."/>
            <person name="Fujiyama A."/>
            <person name="Inagaki F."/>
            <person name="Takami H."/>
        </authorList>
    </citation>
    <scope>NUCLEOTIDE SEQUENCE</scope>
    <source>
        <strain evidence="2">Expedition CK06-06</strain>
    </source>
</reference>
<dbReference type="GO" id="GO:0016787">
    <property type="term" value="F:hydrolase activity"/>
    <property type="evidence" value="ECO:0007669"/>
    <property type="project" value="InterPro"/>
</dbReference>
<proteinExistence type="predicted"/>
<sequence length="245" mass="25911">MLEAIAEEVDRRRGEATSFLQKLIRAPSPSGAEAKAAEVVADMMRDAGFDSFNVDRLNDAMGTIEGFGGGRSLLFNGHIDHVPEGDMEDPYSGRLMDGAPFGVEGEVVYGRATSDMKGSVAAMVMAGMILMELGIELKGDFKIAAVAQEETGGAGTVATIEESRFLGDVVVIGEATNMDVALGHRGGARADVVVRGRSCLASAPKRGVNALYKATDLISRIRSDLVPRLPEHPVFGKTSLAVTRI</sequence>
<dbReference type="InterPro" id="IPR002933">
    <property type="entry name" value="Peptidase_M20"/>
</dbReference>
<feature type="domain" description="Peptidase M20 dimerisation" evidence="1">
    <location>
        <begin position="183"/>
        <end position="243"/>
    </location>
</feature>
<dbReference type="Pfam" id="PF01546">
    <property type="entry name" value="Peptidase_M20"/>
    <property type="match status" value="1"/>
</dbReference>
<accession>X0WI81</accession>
<dbReference type="Gene3D" id="3.40.630.10">
    <property type="entry name" value="Zn peptidases"/>
    <property type="match status" value="1"/>
</dbReference>
<organism evidence="2">
    <name type="scientific">marine sediment metagenome</name>
    <dbReference type="NCBI Taxonomy" id="412755"/>
    <lineage>
        <taxon>unclassified sequences</taxon>
        <taxon>metagenomes</taxon>
        <taxon>ecological metagenomes</taxon>
    </lineage>
</organism>
<dbReference type="InterPro" id="IPR011650">
    <property type="entry name" value="Peptidase_M20_dimer"/>
</dbReference>
<evidence type="ECO:0000259" key="1">
    <source>
        <dbReference type="Pfam" id="PF07687"/>
    </source>
</evidence>